<organism evidence="2 3">
    <name type="scientific">Pseudomonas syringae pv. ribicola</name>
    <dbReference type="NCBI Taxonomy" id="55398"/>
    <lineage>
        <taxon>Bacteria</taxon>
        <taxon>Pseudomonadati</taxon>
        <taxon>Pseudomonadota</taxon>
        <taxon>Gammaproteobacteria</taxon>
        <taxon>Pseudomonadales</taxon>
        <taxon>Pseudomonadaceae</taxon>
        <taxon>Pseudomonas</taxon>
    </lineage>
</organism>
<proteinExistence type="predicted"/>
<dbReference type="PATRIC" id="fig|55398.3.peg.1301"/>
<keyword evidence="2" id="KW-0449">Lipoprotein</keyword>
<dbReference type="AlphaFoldDB" id="A0A0P9YBG4"/>
<reference evidence="2 3" key="1">
    <citation type="submission" date="2015-09" db="EMBL/GenBank/DDBJ databases">
        <title>Genome announcement of multiple Pseudomonas syringae strains.</title>
        <authorList>
            <person name="Thakur S."/>
            <person name="Wang P.W."/>
            <person name="Gong Y."/>
            <person name="Weir B.S."/>
            <person name="Guttman D.S."/>
        </authorList>
    </citation>
    <scope>NUCLEOTIDE SEQUENCE [LARGE SCALE GENOMIC DNA]</scope>
    <source>
        <strain evidence="2 3">ICMP3882</strain>
    </source>
</reference>
<sequence length="240" mass="26468">MISEIHDMKSFFRPALLLAVALPLVLAGCGDKEPEQRAAFTQFLQTRIVDKPGVRVPTLTEDEKKSFGDYSSHYAVISDFNAGMDASVKPLNELVQKGAIRSLNDVMERRADLKAVQTGLNDMGEQLTKEQAKADAAHEKLKQPDDLKAVYNKAYDKTVSVPANTFREILPQINGTFDSTLKIADYVDAHKSQIDLSGSVAKVNDPVVQTELNKLLQDLNAQAKNVQQAQARLQSVMLGR</sequence>
<gene>
    <name evidence="2" type="ORF">ALO47_01038</name>
</gene>
<name>A0A0P9YBG4_PSESI</name>
<keyword evidence="1" id="KW-0175">Coiled coil</keyword>
<protein>
    <submittedName>
        <fullName evidence="2">Lipoprotein</fullName>
    </submittedName>
</protein>
<dbReference type="EMBL" id="LJRF01000203">
    <property type="protein sequence ID" value="KPY42723.1"/>
    <property type="molecule type" value="Genomic_DNA"/>
</dbReference>
<feature type="coiled-coil region" evidence="1">
    <location>
        <begin position="209"/>
        <end position="236"/>
    </location>
</feature>
<dbReference type="InterPro" id="IPR021413">
    <property type="entry name" value="DUF3053"/>
</dbReference>
<evidence type="ECO:0000256" key="1">
    <source>
        <dbReference type="SAM" id="Coils"/>
    </source>
</evidence>
<comment type="caution">
    <text evidence="2">The sequence shown here is derived from an EMBL/GenBank/DDBJ whole genome shotgun (WGS) entry which is preliminary data.</text>
</comment>
<dbReference type="Proteomes" id="UP000050554">
    <property type="component" value="Unassembled WGS sequence"/>
</dbReference>
<evidence type="ECO:0000313" key="2">
    <source>
        <dbReference type="EMBL" id="KPY42723.1"/>
    </source>
</evidence>
<accession>A0A0P9YBG4</accession>
<dbReference type="Pfam" id="PF11254">
    <property type="entry name" value="DUF3053"/>
    <property type="match status" value="1"/>
</dbReference>
<evidence type="ECO:0000313" key="3">
    <source>
        <dbReference type="Proteomes" id="UP000050554"/>
    </source>
</evidence>